<evidence type="ECO:0000313" key="6">
    <source>
        <dbReference type="EMBL" id="MFC4910119.1"/>
    </source>
</evidence>
<reference evidence="7" key="1">
    <citation type="journal article" date="2019" name="Int. J. Syst. Evol. Microbiol.">
        <title>The Global Catalogue of Microorganisms (GCM) 10K type strain sequencing project: providing services to taxonomists for standard genome sequencing and annotation.</title>
        <authorList>
            <consortium name="The Broad Institute Genomics Platform"/>
            <consortium name="The Broad Institute Genome Sequencing Center for Infectious Disease"/>
            <person name="Wu L."/>
            <person name="Ma J."/>
        </authorList>
    </citation>
    <scope>NUCLEOTIDE SEQUENCE [LARGE SCALE GENOMIC DNA]</scope>
    <source>
        <strain evidence="7">KLKA75</strain>
    </source>
</reference>
<evidence type="ECO:0000313" key="7">
    <source>
        <dbReference type="Proteomes" id="UP001595872"/>
    </source>
</evidence>
<dbReference type="InterPro" id="IPR015889">
    <property type="entry name" value="Intradiol_dOase_core"/>
</dbReference>
<dbReference type="PANTHER" id="PTHR33711">
    <property type="entry name" value="DIOXYGENASE, PUTATIVE (AFU_ORTHOLOGUE AFUA_2G02910)-RELATED"/>
    <property type="match status" value="1"/>
</dbReference>
<dbReference type="InterPro" id="IPR000627">
    <property type="entry name" value="Intradiol_dOase_C"/>
</dbReference>
<proteinExistence type="inferred from homology"/>
<dbReference type="Gene3D" id="2.60.130.10">
    <property type="entry name" value="Aromatic compound dioxygenase"/>
    <property type="match status" value="1"/>
</dbReference>
<dbReference type="PANTHER" id="PTHR33711:SF11">
    <property type="entry name" value="DIOXYGENASE"/>
    <property type="match status" value="1"/>
</dbReference>
<feature type="domain" description="Intradiol ring-cleavage dioxygenases" evidence="5">
    <location>
        <begin position="91"/>
        <end position="249"/>
    </location>
</feature>
<evidence type="ECO:0000256" key="4">
    <source>
        <dbReference type="SAM" id="MobiDB-lite"/>
    </source>
</evidence>
<dbReference type="GO" id="GO:0051213">
    <property type="term" value="F:dioxygenase activity"/>
    <property type="evidence" value="ECO:0007669"/>
    <property type="project" value="UniProtKB-KW"/>
</dbReference>
<dbReference type="Pfam" id="PF00775">
    <property type="entry name" value="Dioxygenase_C"/>
    <property type="match status" value="1"/>
</dbReference>
<keyword evidence="2 6" id="KW-0223">Dioxygenase</keyword>
<dbReference type="RefSeq" id="WP_378258165.1">
    <property type="nucleotide sequence ID" value="NZ_JBHSIT010000006.1"/>
</dbReference>
<evidence type="ECO:0000259" key="5">
    <source>
        <dbReference type="Pfam" id="PF00775"/>
    </source>
</evidence>
<dbReference type="InterPro" id="IPR050770">
    <property type="entry name" value="Intradiol_RC_Dioxygenase"/>
</dbReference>
<keyword evidence="7" id="KW-1185">Reference proteome</keyword>
<comment type="similarity">
    <text evidence="1">Belongs to the intradiol ring-cleavage dioxygenase family.</text>
</comment>
<feature type="region of interest" description="Disordered" evidence="4">
    <location>
        <begin position="59"/>
        <end position="79"/>
    </location>
</feature>
<feature type="compositionally biased region" description="Basic and acidic residues" evidence="4">
    <location>
        <begin position="1"/>
        <end position="10"/>
    </location>
</feature>
<feature type="region of interest" description="Disordered" evidence="4">
    <location>
        <begin position="1"/>
        <end position="33"/>
    </location>
</feature>
<protein>
    <submittedName>
        <fullName evidence="6">Dioxygenase</fullName>
    </submittedName>
</protein>
<dbReference type="Proteomes" id="UP001595872">
    <property type="component" value="Unassembled WGS sequence"/>
</dbReference>
<sequence>MNDKHERIDPAADSPNPDVSSPGDARPDHAGPARRLVMKAGLVGAAAAGLAATGVATGNAATGRPGPTPGSGAAKPGKLACTPGSVTDANIEGPYFEPGSPQRTDITPGVNGVLLTLTGTVYNRRCQPLAGALLDFWQCDSSGYYDNEGYTLRGHQYTSGTGAYALSTIIPSDYEDEYSHRTPHIHVKVQARGGPILTTQLFFPDDTQAYGLDFAWLNAQDQLIDPNCSITSRRRGDGNYDASFDFVVRTY</sequence>
<evidence type="ECO:0000256" key="3">
    <source>
        <dbReference type="ARBA" id="ARBA00023002"/>
    </source>
</evidence>
<organism evidence="6 7">
    <name type="scientific">Actinomadura gamaensis</name>
    <dbReference type="NCBI Taxonomy" id="1763541"/>
    <lineage>
        <taxon>Bacteria</taxon>
        <taxon>Bacillati</taxon>
        <taxon>Actinomycetota</taxon>
        <taxon>Actinomycetes</taxon>
        <taxon>Streptosporangiales</taxon>
        <taxon>Thermomonosporaceae</taxon>
        <taxon>Actinomadura</taxon>
    </lineage>
</organism>
<gene>
    <name evidence="6" type="ORF">ACFPCY_22580</name>
</gene>
<keyword evidence="3" id="KW-0560">Oxidoreductase</keyword>
<dbReference type="EMBL" id="JBHSIT010000006">
    <property type="protein sequence ID" value="MFC4910119.1"/>
    <property type="molecule type" value="Genomic_DNA"/>
</dbReference>
<name>A0ABV9U1J4_9ACTN</name>
<accession>A0ABV9U1J4</accession>
<dbReference type="CDD" id="cd00421">
    <property type="entry name" value="intradiol_dioxygenase"/>
    <property type="match status" value="1"/>
</dbReference>
<comment type="caution">
    <text evidence="6">The sequence shown here is derived from an EMBL/GenBank/DDBJ whole genome shotgun (WGS) entry which is preliminary data.</text>
</comment>
<dbReference type="SUPFAM" id="SSF49482">
    <property type="entry name" value="Aromatic compound dioxygenase"/>
    <property type="match status" value="1"/>
</dbReference>
<evidence type="ECO:0000256" key="2">
    <source>
        <dbReference type="ARBA" id="ARBA00022964"/>
    </source>
</evidence>
<evidence type="ECO:0000256" key="1">
    <source>
        <dbReference type="ARBA" id="ARBA00007825"/>
    </source>
</evidence>